<sequence length="177" mass="19028">MATRTVKVATWQYRDSKGRRHRAYFGDEIELPKDEIERGDRLGVFTPAPVPAKVSSELEKALAAIRSRTVDPAGAGESDSLPTKHDVQPDAPAEAAPADDVEPASDAKPAEQPADVEPPASAPADAPADVQKPAEELKRPAKAAAHEKWVDYVHRATGRPADELAKLSKDELQAIEV</sequence>
<evidence type="ECO:0000256" key="1">
    <source>
        <dbReference type="SAM" id="MobiDB-lite"/>
    </source>
</evidence>
<gene>
    <name evidence="2" type="ORF">32HC_14</name>
</gene>
<evidence type="ECO:0000313" key="3">
    <source>
        <dbReference type="Proteomes" id="UP000201080"/>
    </source>
</evidence>
<accession>W8EC96</accession>
<proteinExistence type="predicted"/>
<reference evidence="2 3" key="1">
    <citation type="journal article" date="2014" name="Genome Announc.">
        <title>Complete genome sequences of nine mycobacteriophages.</title>
        <authorList>
            <person name="Franceschelli J.J."/>
            <person name="Suarez C.A."/>
            <person name="Teran L."/>
            <person name="Raya R.R."/>
            <person name="Morbidoni H.R."/>
        </authorList>
    </citation>
    <scope>NUCLEOTIDE SEQUENCE [LARGE SCALE GENOMIC DNA]</scope>
</reference>
<dbReference type="KEGG" id="vg:18505977"/>
<organism evidence="2 3">
    <name type="scientific">Mycobacterium phage 32HC</name>
    <dbReference type="NCBI Taxonomy" id="1445729"/>
    <lineage>
        <taxon>Viruses</taxon>
        <taxon>Duplodnaviria</taxon>
        <taxon>Heunggongvirae</taxon>
        <taxon>Uroviricota</taxon>
        <taxon>Caudoviricetes</taxon>
        <taxon>Trigintaduovirus</taxon>
        <taxon>Trigintaduovirus 32HC</taxon>
    </lineage>
</organism>
<dbReference type="Proteomes" id="UP000201080">
    <property type="component" value="Segment"/>
</dbReference>
<keyword evidence="3" id="KW-1185">Reference proteome</keyword>
<evidence type="ECO:0000313" key="2">
    <source>
        <dbReference type="EMBL" id="AHJ86292.1"/>
    </source>
</evidence>
<evidence type="ECO:0008006" key="4">
    <source>
        <dbReference type="Google" id="ProtNLM"/>
    </source>
</evidence>
<feature type="compositionally biased region" description="Low complexity" evidence="1">
    <location>
        <begin position="113"/>
        <end position="129"/>
    </location>
</feature>
<name>W8EC96_9CAUD</name>
<dbReference type="RefSeq" id="YP_009009485.1">
    <property type="nucleotide sequence ID" value="NC_023602.1"/>
</dbReference>
<feature type="compositionally biased region" description="Basic and acidic residues" evidence="1">
    <location>
        <begin position="132"/>
        <end position="147"/>
    </location>
</feature>
<dbReference type="EMBL" id="KJ028219">
    <property type="protein sequence ID" value="AHJ86292.1"/>
    <property type="molecule type" value="Genomic_DNA"/>
</dbReference>
<protein>
    <recommendedName>
        <fullName evidence="4">Head-to-tail connector protein</fullName>
    </recommendedName>
</protein>
<feature type="region of interest" description="Disordered" evidence="1">
    <location>
        <begin position="68"/>
        <end position="147"/>
    </location>
</feature>